<dbReference type="Gene3D" id="1.20.58.130">
    <property type="match status" value="1"/>
</dbReference>
<dbReference type="Pfam" id="PF03732">
    <property type="entry name" value="Retrotrans_gag"/>
    <property type="match status" value="1"/>
</dbReference>
<name>A0A9D3UZM0_9ROSI</name>
<comment type="caution">
    <text evidence="3">The sequence shown here is derived from an EMBL/GenBank/DDBJ whole genome shotgun (WGS) entry which is preliminary data.</text>
</comment>
<keyword evidence="1" id="KW-0175">Coiled coil</keyword>
<organism evidence="3 4">
    <name type="scientific">Gossypium stocksii</name>
    <dbReference type="NCBI Taxonomy" id="47602"/>
    <lineage>
        <taxon>Eukaryota</taxon>
        <taxon>Viridiplantae</taxon>
        <taxon>Streptophyta</taxon>
        <taxon>Embryophyta</taxon>
        <taxon>Tracheophyta</taxon>
        <taxon>Spermatophyta</taxon>
        <taxon>Magnoliopsida</taxon>
        <taxon>eudicotyledons</taxon>
        <taxon>Gunneridae</taxon>
        <taxon>Pentapetalae</taxon>
        <taxon>rosids</taxon>
        <taxon>malvids</taxon>
        <taxon>Malvales</taxon>
        <taxon>Malvaceae</taxon>
        <taxon>Malvoideae</taxon>
        <taxon>Gossypium</taxon>
    </lineage>
</organism>
<evidence type="ECO:0000313" key="4">
    <source>
        <dbReference type="Proteomes" id="UP000828251"/>
    </source>
</evidence>
<protein>
    <recommendedName>
        <fullName evidence="2">Retrotransposon gag domain-containing protein</fullName>
    </recommendedName>
</protein>
<accession>A0A9D3UZM0</accession>
<dbReference type="EMBL" id="JAIQCV010000009">
    <property type="protein sequence ID" value="KAH1065210.1"/>
    <property type="molecule type" value="Genomic_DNA"/>
</dbReference>
<proteinExistence type="predicted"/>
<dbReference type="AlphaFoldDB" id="A0A9D3UZM0"/>
<evidence type="ECO:0000256" key="1">
    <source>
        <dbReference type="SAM" id="Coils"/>
    </source>
</evidence>
<feature type="domain" description="Retrotransposon gag" evidence="2">
    <location>
        <begin position="102"/>
        <end position="190"/>
    </location>
</feature>
<gene>
    <name evidence="3" type="ORF">J1N35_030197</name>
</gene>
<dbReference type="InterPro" id="IPR005162">
    <property type="entry name" value="Retrotrans_gag_dom"/>
</dbReference>
<keyword evidence="4" id="KW-1185">Reference proteome</keyword>
<evidence type="ECO:0000259" key="2">
    <source>
        <dbReference type="Pfam" id="PF03732"/>
    </source>
</evidence>
<sequence>MQIFRLQREVGHLQQEIAQLQVELTQMDTKFDSRMNELRDRVQDEIKSELQSLFEHYLGHLSFTTIVGSSQDKGKDYRGWCSKLDRYFEAEGVVDNVKVRTIMLHLKGKDLDWHHFYTQRQGGFHLLTSDSYSRSLKDWFASNSFRDPMADLVSLKQVNSVDQYHDEFVSLLNHLNLPENYALSTFISNLKLEMVST</sequence>
<reference evidence="3 4" key="1">
    <citation type="journal article" date="2021" name="Plant Biotechnol. J.">
        <title>Multi-omics assisted identification of the key and species-specific regulatory components of drought-tolerant mechanisms in Gossypium stocksii.</title>
        <authorList>
            <person name="Yu D."/>
            <person name="Ke L."/>
            <person name="Zhang D."/>
            <person name="Wu Y."/>
            <person name="Sun Y."/>
            <person name="Mei J."/>
            <person name="Sun J."/>
            <person name="Sun Y."/>
        </authorList>
    </citation>
    <scope>NUCLEOTIDE SEQUENCE [LARGE SCALE GENOMIC DNA]</scope>
    <source>
        <strain evidence="4">cv. E1</strain>
        <tissue evidence="3">Leaf</tissue>
    </source>
</reference>
<dbReference type="Proteomes" id="UP000828251">
    <property type="component" value="Unassembled WGS sequence"/>
</dbReference>
<evidence type="ECO:0000313" key="3">
    <source>
        <dbReference type="EMBL" id="KAH1065210.1"/>
    </source>
</evidence>
<dbReference type="OrthoDB" id="1002571at2759"/>
<feature type="coiled-coil region" evidence="1">
    <location>
        <begin position="3"/>
        <end position="30"/>
    </location>
</feature>